<dbReference type="AlphaFoldDB" id="A0A255GLF1"/>
<comment type="caution">
    <text evidence="2">The sequence shown here is derived from an EMBL/GenBank/DDBJ whole genome shotgun (WGS) entry which is preliminary data.</text>
</comment>
<reference evidence="2 3" key="1">
    <citation type="submission" date="2017-07" db="EMBL/GenBank/DDBJ databases">
        <title>Draft whole genome sequences of clinical Proprionibacteriaceae strains.</title>
        <authorList>
            <person name="Bernier A.-M."/>
            <person name="Bernard K."/>
            <person name="Domingo M.-C."/>
        </authorList>
    </citation>
    <scope>NUCLEOTIDE SEQUENCE [LARGE SCALE GENOMIC DNA]</scope>
    <source>
        <strain evidence="2 3">NML 030167</strain>
    </source>
</reference>
<proteinExistence type="predicted"/>
<gene>
    <name evidence="2" type="ORF">CGZ94_04195</name>
</gene>
<evidence type="ECO:0000259" key="1">
    <source>
        <dbReference type="Pfam" id="PF15604"/>
    </source>
</evidence>
<protein>
    <recommendedName>
        <fullName evidence="1">Novel toxin 15 domain-containing protein</fullName>
    </recommendedName>
</protein>
<keyword evidence="3" id="KW-1185">Reference proteome</keyword>
<feature type="domain" description="Novel toxin 15" evidence="1">
    <location>
        <begin position="20"/>
        <end position="81"/>
    </location>
</feature>
<sequence length="103" mass="11286">MRSRAPGRVSPTDLERMRGEARALANDELKSRNVDALHNPDMVAGGADQIHAFGDSGVNGSLGSGWQNNMGEMDVLERQLREDLAAGRFRPGDRMNVRLTPQL</sequence>
<dbReference type="OrthoDB" id="5066592at2"/>
<evidence type="ECO:0000313" key="2">
    <source>
        <dbReference type="EMBL" id="OYO16391.1"/>
    </source>
</evidence>
<dbReference type="EMBL" id="NMVO01000003">
    <property type="protein sequence ID" value="OYO16391.1"/>
    <property type="molecule type" value="Genomic_DNA"/>
</dbReference>
<dbReference type="Proteomes" id="UP000215896">
    <property type="component" value="Unassembled WGS sequence"/>
</dbReference>
<dbReference type="Pfam" id="PF15604">
    <property type="entry name" value="Ntox15"/>
    <property type="match status" value="1"/>
</dbReference>
<accession>A0A255GLF1</accession>
<name>A0A255GLF1_9ACTN</name>
<organism evidence="2 3">
    <name type="scientific">Enemella evansiae</name>
    <dbReference type="NCBI Taxonomy" id="2016499"/>
    <lineage>
        <taxon>Bacteria</taxon>
        <taxon>Bacillati</taxon>
        <taxon>Actinomycetota</taxon>
        <taxon>Actinomycetes</taxon>
        <taxon>Propionibacteriales</taxon>
        <taxon>Propionibacteriaceae</taxon>
        <taxon>Enemella</taxon>
    </lineage>
</organism>
<dbReference type="InterPro" id="IPR028949">
    <property type="entry name" value="Ntox15"/>
</dbReference>
<evidence type="ECO:0000313" key="3">
    <source>
        <dbReference type="Proteomes" id="UP000215896"/>
    </source>
</evidence>